<dbReference type="Proteomes" id="UP001064048">
    <property type="component" value="Chromosome 9"/>
</dbReference>
<evidence type="ECO:0000313" key="1">
    <source>
        <dbReference type="EMBL" id="KAI8442005.1"/>
    </source>
</evidence>
<gene>
    <name evidence="1" type="ORF">MSG28_005660</name>
</gene>
<dbReference type="EMBL" id="CM046109">
    <property type="protein sequence ID" value="KAI8442005.1"/>
    <property type="molecule type" value="Genomic_DNA"/>
</dbReference>
<sequence length="611" mass="69627">MLRKSRDIPGPPTVPGLGNALSISDVIGEMRQQYGDVFRFWLGPDLNVIVSDPEEAKARYGASAGRWLSRTTADERCRATRWSSTRKPTQYLIVFKRMTKWYLQIDLLYYLTKLYHQQQVFIKKMLDLGDSIVRLRLKILETMTDEKKRELLDSKSDEKSNTELSVVDRLSQEATAKITSYLLQMMAYHPECQEKLYAEIQDVLDANEKDVTDEHIKQMTYLDMVFKEVIRLFPIGSVTSVLTGNVTLPAGCSLVIPIFHMQRDKRYWENPNAFNPERYFGTKLVKTVSVKILREFRLTSPERYEDMRLVMAVSVASVNGYPVQLHPRNVDETQTTAPIPLTPHKPSVSVSPLKPTVSPKTPLKPSDSSVPTMHQNPSGQVLPVLSNPTSSSIGSPKPKATSSTNTSDVIEQDRTRQVAVVDSNMSRMSLDDINSIQNQLQKSLWNHMIDPKTSTRPTFKYCLVLEPFGLIFICCNLDAVEWLTLTTENTPFAGHNLVVILDDLENKLPKTVDMYVNISTDLVHDNIESVFNVLVRTNQSWLNTRQWRLVPNKCVSVTSLSPSDVTCLCVVFSVPLNDILRLRREEFKLHFLFGVVPVDYYEETKKEVIEN</sequence>
<accession>A0ACC0L089</accession>
<name>A0ACC0L089_CHOFU</name>
<keyword evidence="2" id="KW-1185">Reference proteome</keyword>
<reference evidence="1 2" key="1">
    <citation type="journal article" date="2022" name="Genome Biol. Evol.">
        <title>The Spruce Budworm Genome: Reconstructing the Evolutionary History of Antifreeze Proteins.</title>
        <authorList>
            <person name="Beliveau C."/>
            <person name="Gagne P."/>
            <person name="Picq S."/>
            <person name="Vernygora O."/>
            <person name="Keeling C.I."/>
            <person name="Pinkney K."/>
            <person name="Doucet D."/>
            <person name="Wen F."/>
            <person name="Johnston J.S."/>
            <person name="Maaroufi H."/>
            <person name="Boyle B."/>
            <person name="Laroche J."/>
            <person name="Dewar K."/>
            <person name="Juretic N."/>
            <person name="Blackburn G."/>
            <person name="Nisole A."/>
            <person name="Brunet B."/>
            <person name="Brandao M."/>
            <person name="Lumley L."/>
            <person name="Duan J."/>
            <person name="Quan G."/>
            <person name="Lucarotti C.J."/>
            <person name="Roe A.D."/>
            <person name="Sperling F.A.H."/>
            <person name="Levesque R.C."/>
            <person name="Cusson M."/>
        </authorList>
    </citation>
    <scope>NUCLEOTIDE SEQUENCE [LARGE SCALE GENOMIC DNA]</scope>
    <source>
        <strain evidence="1">Glfc:IPQL:Cfum</strain>
    </source>
</reference>
<comment type="caution">
    <text evidence="1">The sequence shown here is derived from an EMBL/GenBank/DDBJ whole genome shotgun (WGS) entry which is preliminary data.</text>
</comment>
<evidence type="ECO:0000313" key="2">
    <source>
        <dbReference type="Proteomes" id="UP001064048"/>
    </source>
</evidence>
<protein>
    <submittedName>
        <fullName evidence="1">Uncharacterized protein</fullName>
    </submittedName>
</protein>
<organism evidence="1 2">
    <name type="scientific">Choristoneura fumiferana</name>
    <name type="common">Spruce budworm moth</name>
    <name type="synonym">Archips fumiferana</name>
    <dbReference type="NCBI Taxonomy" id="7141"/>
    <lineage>
        <taxon>Eukaryota</taxon>
        <taxon>Metazoa</taxon>
        <taxon>Ecdysozoa</taxon>
        <taxon>Arthropoda</taxon>
        <taxon>Hexapoda</taxon>
        <taxon>Insecta</taxon>
        <taxon>Pterygota</taxon>
        <taxon>Neoptera</taxon>
        <taxon>Endopterygota</taxon>
        <taxon>Lepidoptera</taxon>
        <taxon>Glossata</taxon>
        <taxon>Ditrysia</taxon>
        <taxon>Tortricoidea</taxon>
        <taxon>Tortricidae</taxon>
        <taxon>Tortricinae</taxon>
        <taxon>Choristoneura</taxon>
    </lineage>
</organism>
<proteinExistence type="predicted"/>